<dbReference type="Proteomes" id="UP000320876">
    <property type="component" value="Unassembled WGS sequence"/>
</dbReference>
<accession>A0A542DDQ9</accession>
<comment type="caution">
    <text evidence="1">The sequence shown here is derived from an EMBL/GenBank/DDBJ whole genome shotgun (WGS) entry which is preliminary data.</text>
</comment>
<keyword evidence="2" id="KW-1185">Reference proteome</keyword>
<organism evidence="1 2">
    <name type="scientific">Amycolatopsis cihanbeyliensis</name>
    <dbReference type="NCBI Taxonomy" id="1128664"/>
    <lineage>
        <taxon>Bacteria</taxon>
        <taxon>Bacillati</taxon>
        <taxon>Actinomycetota</taxon>
        <taxon>Actinomycetes</taxon>
        <taxon>Pseudonocardiales</taxon>
        <taxon>Pseudonocardiaceae</taxon>
        <taxon>Amycolatopsis</taxon>
    </lineage>
</organism>
<dbReference type="RefSeq" id="WP_141996044.1">
    <property type="nucleotide sequence ID" value="NZ_VFML01000001.1"/>
</dbReference>
<dbReference type="OrthoDB" id="5143400at2"/>
<dbReference type="AlphaFoldDB" id="A0A542DDQ9"/>
<name>A0A542DDQ9_AMYCI</name>
<reference evidence="1 2" key="1">
    <citation type="submission" date="2019-06" db="EMBL/GenBank/DDBJ databases">
        <title>Sequencing the genomes of 1000 actinobacteria strains.</title>
        <authorList>
            <person name="Klenk H.-P."/>
        </authorList>
    </citation>
    <scope>NUCLEOTIDE SEQUENCE [LARGE SCALE GENOMIC DNA]</scope>
    <source>
        <strain evidence="1 2">DSM 45679</strain>
    </source>
</reference>
<gene>
    <name evidence="1" type="ORF">FB471_0872</name>
</gene>
<sequence length="65" mass="7627">MVGDRVFAVAIWTEFERAHDSWRRLGRPGWDRFGLTVSEGGRHRVWLDRPDGVFAVSYPRTIVPW</sequence>
<protein>
    <submittedName>
        <fullName evidence="1">Uncharacterized protein</fullName>
    </submittedName>
</protein>
<dbReference type="EMBL" id="VFML01000001">
    <property type="protein sequence ID" value="TQJ01207.1"/>
    <property type="molecule type" value="Genomic_DNA"/>
</dbReference>
<evidence type="ECO:0000313" key="1">
    <source>
        <dbReference type="EMBL" id="TQJ01207.1"/>
    </source>
</evidence>
<proteinExistence type="predicted"/>
<evidence type="ECO:0000313" key="2">
    <source>
        <dbReference type="Proteomes" id="UP000320876"/>
    </source>
</evidence>